<dbReference type="PANTHER" id="PTHR30160">
    <property type="entry name" value="TETRAACYLDISACCHARIDE 4'-KINASE-RELATED"/>
    <property type="match status" value="1"/>
</dbReference>
<keyword evidence="6" id="KW-1185">Reference proteome</keyword>
<protein>
    <submittedName>
        <fullName evidence="3">Heptosyl transferase, glycosyltransferase family 9 protein</fullName>
        <ecNumber evidence="4">2.-.-.-</ecNumber>
    </submittedName>
</protein>
<dbReference type="Proteomes" id="UP000054921">
    <property type="component" value="Unassembled WGS sequence"/>
</dbReference>
<proteinExistence type="predicted"/>
<dbReference type="PATRIC" id="fig|28084.5.peg.2907"/>
<dbReference type="SUPFAM" id="SSF53756">
    <property type="entry name" value="UDP-Glycosyltransferase/glycogen phosphorylase"/>
    <property type="match status" value="1"/>
</dbReference>
<gene>
    <name evidence="4" type="primary">rfaF</name>
    <name evidence="3" type="ORF">Lche_2686</name>
    <name evidence="4" type="ORF">NCTC11976_00916</name>
</gene>
<dbReference type="RefSeq" id="WP_028382544.1">
    <property type="nucleotide sequence ID" value="NZ_CAAAIT010000005.1"/>
</dbReference>
<dbReference type="EMBL" id="LR134173">
    <property type="protein sequence ID" value="VEB34586.1"/>
    <property type="molecule type" value="Genomic_DNA"/>
</dbReference>
<organism evidence="3 5">
    <name type="scientific">Legionella cherrii</name>
    <dbReference type="NCBI Taxonomy" id="28084"/>
    <lineage>
        <taxon>Bacteria</taxon>
        <taxon>Pseudomonadati</taxon>
        <taxon>Pseudomonadota</taxon>
        <taxon>Gammaproteobacteria</taxon>
        <taxon>Legionellales</taxon>
        <taxon>Legionellaceae</taxon>
        <taxon>Legionella</taxon>
    </lineage>
</organism>
<evidence type="ECO:0000313" key="3">
    <source>
        <dbReference type="EMBL" id="KTC80666.1"/>
    </source>
</evidence>
<dbReference type="GO" id="GO:0009244">
    <property type="term" value="P:lipopolysaccharide core region biosynthetic process"/>
    <property type="evidence" value="ECO:0007669"/>
    <property type="project" value="TreeGrafter"/>
</dbReference>
<dbReference type="Pfam" id="PF01075">
    <property type="entry name" value="Glyco_transf_9"/>
    <property type="match status" value="1"/>
</dbReference>
<dbReference type="CDD" id="cd03789">
    <property type="entry name" value="GT9_LPS_heptosyltransferase"/>
    <property type="match status" value="1"/>
</dbReference>
<dbReference type="EC" id="2.-.-.-" evidence="4"/>
<dbReference type="EMBL" id="LNXW01000013">
    <property type="protein sequence ID" value="KTC80666.1"/>
    <property type="molecule type" value="Genomic_DNA"/>
</dbReference>
<evidence type="ECO:0000313" key="6">
    <source>
        <dbReference type="Proteomes" id="UP000277577"/>
    </source>
</evidence>
<dbReference type="Proteomes" id="UP000277577">
    <property type="component" value="Chromosome"/>
</dbReference>
<dbReference type="OrthoDB" id="9781892at2"/>
<sequence>MKILVMQHKKIGDIVVCTVLANNLKRVMPHAQVHYLVYGQALPVLEGNPNIDRVVTFDPKHRTSLRAFIKLVLQIRREQYDVVIDAYTKLESWLIVWLCAAKRRISYKKKYRSFLYTDNLSKETVESNQPGLAIDLKLLLIQPFLNDVVPDRHPKIYLTDNEKRKAAFLFKKHQIPAKKSIMLNIIGSCPLKTYPLEYMATLVNLIVSQVDVNILFNFMPHQKDEAQKVYELCNEDAKENIFFELSNYDLRTFIAIMNECDAIIGNEGGAIHIAKALNKPSFTIFSPWIKKQEWSTFEDDLNHVAVHLFDFKTELDVNTPGTELKEKAHELFKELKPEFIVPKLRAYLAHHFG</sequence>
<evidence type="ECO:0000313" key="4">
    <source>
        <dbReference type="EMBL" id="VEB34586.1"/>
    </source>
</evidence>
<dbReference type="GO" id="GO:0008713">
    <property type="term" value="F:ADP-heptose-lipopolysaccharide heptosyltransferase activity"/>
    <property type="evidence" value="ECO:0007669"/>
    <property type="project" value="TreeGrafter"/>
</dbReference>
<dbReference type="Gene3D" id="3.40.50.2000">
    <property type="entry name" value="Glycogen Phosphorylase B"/>
    <property type="match status" value="2"/>
</dbReference>
<dbReference type="PANTHER" id="PTHR30160:SF7">
    <property type="entry name" value="ADP-HEPTOSE--LPS HEPTOSYLTRANSFERASE 2"/>
    <property type="match status" value="1"/>
</dbReference>
<keyword evidence="1" id="KW-0328">Glycosyltransferase</keyword>
<dbReference type="InterPro" id="IPR051199">
    <property type="entry name" value="LPS_LOS_Heptosyltrfase"/>
</dbReference>
<dbReference type="InterPro" id="IPR002201">
    <property type="entry name" value="Glyco_trans_9"/>
</dbReference>
<reference evidence="3 5" key="1">
    <citation type="submission" date="2015-11" db="EMBL/GenBank/DDBJ databases">
        <title>Genomic analysis of 38 Legionella species identifies large and diverse effector repertoires.</title>
        <authorList>
            <person name="Burstein D."/>
            <person name="Amaro F."/>
            <person name="Zusman T."/>
            <person name="Lifshitz Z."/>
            <person name="Cohen O."/>
            <person name="Gilbert J.A."/>
            <person name="Pupko T."/>
            <person name="Shuman H.A."/>
            <person name="Segal G."/>
        </authorList>
    </citation>
    <scope>NUCLEOTIDE SEQUENCE [LARGE SCALE GENOMIC DNA]</scope>
    <source>
        <strain evidence="3 5">ORW</strain>
    </source>
</reference>
<evidence type="ECO:0000313" key="5">
    <source>
        <dbReference type="Proteomes" id="UP000054921"/>
    </source>
</evidence>
<accession>A0A0W0SB62</accession>
<keyword evidence="2 3" id="KW-0808">Transferase</keyword>
<name>A0A0W0SB62_9GAMM</name>
<dbReference type="STRING" id="28084.Lche_2686"/>
<evidence type="ECO:0000256" key="1">
    <source>
        <dbReference type="ARBA" id="ARBA00022676"/>
    </source>
</evidence>
<reference evidence="4 6" key="2">
    <citation type="submission" date="2018-12" db="EMBL/GenBank/DDBJ databases">
        <authorList>
            <consortium name="Pathogen Informatics"/>
        </authorList>
    </citation>
    <scope>NUCLEOTIDE SEQUENCE [LARGE SCALE GENOMIC DNA]</scope>
    <source>
        <strain evidence="4 6">NCTC11976</strain>
    </source>
</reference>
<evidence type="ECO:0000256" key="2">
    <source>
        <dbReference type="ARBA" id="ARBA00022679"/>
    </source>
</evidence>
<dbReference type="AlphaFoldDB" id="A0A0W0SB62"/>
<dbReference type="GO" id="GO:0005829">
    <property type="term" value="C:cytosol"/>
    <property type="evidence" value="ECO:0007669"/>
    <property type="project" value="TreeGrafter"/>
</dbReference>